<organism evidence="2 3">
    <name type="scientific">Brassica carinata</name>
    <name type="common">Ethiopian mustard</name>
    <name type="synonym">Abyssinian cabbage</name>
    <dbReference type="NCBI Taxonomy" id="52824"/>
    <lineage>
        <taxon>Eukaryota</taxon>
        <taxon>Viridiplantae</taxon>
        <taxon>Streptophyta</taxon>
        <taxon>Embryophyta</taxon>
        <taxon>Tracheophyta</taxon>
        <taxon>Spermatophyta</taxon>
        <taxon>Magnoliopsida</taxon>
        <taxon>eudicotyledons</taxon>
        <taxon>Gunneridae</taxon>
        <taxon>Pentapetalae</taxon>
        <taxon>rosids</taxon>
        <taxon>malvids</taxon>
        <taxon>Brassicales</taxon>
        <taxon>Brassicaceae</taxon>
        <taxon>Brassiceae</taxon>
        <taxon>Brassica</taxon>
    </lineage>
</organism>
<proteinExistence type="predicted"/>
<reference evidence="2 3" key="1">
    <citation type="submission" date="2020-02" db="EMBL/GenBank/DDBJ databases">
        <authorList>
            <person name="Ma Q."/>
            <person name="Huang Y."/>
            <person name="Song X."/>
            <person name="Pei D."/>
        </authorList>
    </citation>
    <scope>NUCLEOTIDE SEQUENCE [LARGE SCALE GENOMIC DNA]</scope>
    <source>
        <strain evidence="2">Sxm20200214</strain>
        <tissue evidence="2">Leaf</tissue>
    </source>
</reference>
<keyword evidence="3" id="KW-1185">Reference proteome</keyword>
<keyword evidence="1" id="KW-0812">Transmembrane</keyword>
<feature type="transmembrane region" description="Helical" evidence="1">
    <location>
        <begin position="113"/>
        <end position="136"/>
    </location>
</feature>
<dbReference type="EMBL" id="JAAMPC010000001">
    <property type="protein sequence ID" value="KAG2331517.1"/>
    <property type="molecule type" value="Genomic_DNA"/>
</dbReference>
<name>A0A8X7WLC0_BRACI</name>
<evidence type="ECO:0000313" key="2">
    <source>
        <dbReference type="EMBL" id="KAG2331517.1"/>
    </source>
</evidence>
<keyword evidence="1" id="KW-1133">Transmembrane helix</keyword>
<gene>
    <name evidence="2" type="ORF">Bca52824_002697</name>
</gene>
<dbReference type="OrthoDB" id="1132277at2759"/>
<protein>
    <submittedName>
        <fullName evidence="2">Uncharacterized protein</fullName>
    </submittedName>
</protein>
<keyword evidence="1" id="KW-0472">Membrane</keyword>
<evidence type="ECO:0000313" key="3">
    <source>
        <dbReference type="Proteomes" id="UP000886595"/>
    </source>
</evidence>
<evidence type="ECO:0000256" key="1">
    <source>
        <dbReference type="SAM" id="Phobius"/>
    </source>
</evidence>
<sequence length="262" mass="29578">MELGQDKEMNGRTEFYNEVKWVVVLSVTRTLGSHKTFTSYGDVITVPAFGFWSLEDKAVLPGSTLKLYGEKTAKLFLSAEKRIIEEAADCHEANSQDWENDLQAVLTQYNWSWYWILVVHNVLVCLCVTTLCYHMFHLPRSPEFSSLFEKVTGQELEEDNKTQDSVTLPPVSVSLSKEGRVSCVYSNSGMSDALLNHKMDTPTSEKLQGMEEIVEFYSYDWSQSPRPPELSKTRNLVSLLYISALVTGLIEDQGNGALVIIV</sequence>
<comment type="caution">
    <text evidence="2">The sequence shown here is derived from an EMBL/GenBank/DDBJ whole genome shotgun (WGS) entry which is preliminary data.</text>
</comment>
<dbReference type="Proteomes" id="UP000886595">
    <property type="component" value="Unassembled WGS sequence"/>
</dbReference>
<dbReference type="AlphaFoldDB" id="A0A8X7WLC0"/>
<accession>A0A8X7WLC0</accession>